<evidence type="ECO:0000256" key="8">
    <source>
        <dbReference type="ARBA" id="ARBA00023239"/>
    </source>
</evidence>
<evidence type="ECO:0000256" key="3">
    <source>
        <dbReference type="ARBA" id="ARBA00008346"/>
    </source>
</evidence>
<dbReference type="GO" id="GO:0015977">
    <property type="term" value="P:carbon fixation"/>
    <property type="evidence" value="ECO:0007669"/>
    <property type="project" value="UniProtKB-KW"/>
</dbReference>
<reference evidence="11 12" key="1">
    <citation type="journal article" date="2014" name="Genome Biol.">
        <title>Transcriptome and methylome profiling reveals relics of genome dominance in the mesopolyploid Brassica oleracea.</title>
        <authorList>
            <person name="Parkin I.A."/>
            <person name="Koh C."/>
            <person name="Tang H."/>
            <person name="Robinson S.J."/>
            <person name="Kagale S."/>
            <person name="Clarke W.E."/>
            <person name="Town C.D."/>
            <person name="Nixon J."/>
            <person name="Krishnakumar V."/>
            <person name="Bidwell S.L."/>
            <person name="Denoeud F."/>
            <person name="Belcram H."/>
            <person name="Links M.G."/>
            <person name="Just J."/>
            <person name="Clarke C."/>
            <person name="Bender T."/>
            <person name="Huebert T."/>
            <person name="Mason A.S."/>
            <person name="Pires J.C."/>
            <person name="Barker G."/>
            <person name="Moore J."/>
            <person name="Walley P.G."/>
            <person name="Manoli S."/>
            <person name="Batley J."/>
            <person name="Edwards D."/>
            <person name="Nelson M.N."/>
            <person name="Wang X."/>
            <person name="Paterson A.H."/>
            <person name="King G."/>
            <person name="Bancroft I."/>
            <person name="Chalhoub B."/>
            <person name="Sharpe A.G."/>
        </authorList>
    </citation>
    <scope>NUCLEOTIDE SEQUENCE</scope>
    <source>
        <strain evidence="11 12">cv. TO1000</strain>
    </source>
</reference>
<evidence type="ECO:0000256" key="10">
    <source>
        <dbReference type="PROSITE-ProRule" id="PRU10111"/>
    </source>
</evidence>
<evidence type="ECO:0000256" key="6">
    <source>
        <dbReference type="ARBA" id="ARBA00022490"/>
    </source>
</evidence>
<evidence type="ECO:0000256" key="4">
    <source>
        <dbReference type="ARBA" id="ARBA00011881"/>
    </source>
</evidence>
<evidence type="ECO:0000256" key="7">
    <source>
        <dbReference type="ARBA" id="ARBA00022842"/>
    </source>
</evidence>
<dbReference type="InterPro" id="IPR015813">
    <property type="entry name" value="Pyrv/PenolPyrv_kinase-like_dom"/>
</dbReference>
<organism evidence="11 12">
    <name type="scientific">Brassica oleracea var. oleracea</name>
    <dbReference type="NCBI Taxonomy" id="109376"/>
    <lineage>
        <taxon>Eukaryota</taxon>
        <taxon>Viridiplantae</taxon>
        <taxon>Streptophyta</taxon>
        <taxon>Embryophyta</taxon>
        <taxon>Tracheophyta</taxon>
        <taxon>Spermatophyta</taxon>
        <taxon>Magnoliopsida</taxon>
        <taxon>eudicotyledons</taxon>
        <taxon>Gunneridae</taxon>
        <taxon>Pentapetalae</taxon>
        <taxon>rosids</taxon>
        <taxon>malvids</taxon>
        <taxon>Brassicales</taxon>
        <taxon>Brassicaceae</taxon>
        <taxon>Brassiceae</taxon>
        <taxon>Brassica</taxon>
    </lineage>
</organism>
<dbReference type="GO" id="GO:0005829">
    <property type="term" value="C:cytosol"/>
    <property type="evidence" value="ECO:0007669"/>
    <property type="project" value="TreeGrafter"/>
</dbReference>
<dbReference type="FunFam" id="1.20.1440.90:FF:000001">
    <property type="entry name" value="Phosphoenolpyruvate carboxylase 1"/>
    <property type="match status" value="1"/>
</dbReference>
<keyword evidence="8" id="KW-0456">Lyase</keyword>
<evidence type="ECO:0000313" key="11">
    <source>
        <dbReference type="EnsemblPlants" id="Bo1g129870.1"/>
    </source>
</evidence>
<reference evidence="11" key="2">
    <citation type="submission" date="2015-03" db="UniProtKB">
        <authorList>
            <consortium name="EnsemblPlants"/>
        </authorList>
    </citation>
    <scope>IDENTIFICATION</scope>
</reference>
<dbReference type="EnsemblPlants" id="Bo1g129870.1">
    <property type="protein sequence ID" value="Bo1g129870.1"/>
    <property type="gene ID" value="Bo1g129870"/>
</dbReference>
<dbReference type="PANTHER" id="PTHR30523:SF33">
    <property type="entry name" value="PHOSPHOENOLPYRUVATE CARBOXYLASE 3"/>
    <property type="match status" value="1"/>
</dbReference>
<dbReference type="GO" id="GO:0009507">
    <property type="term" value="C:chloroplast"/>
    <property type="evidence" value="ECO:0007669"/>
    <property type="project" value="TreeGrafter"/>
</dbReference>
<comment type="subcellular location">
    <subcellularLocation>
        <location evidence="2">Cytoplasm</location>
    </subcellularLocation>
</comment>
<keyword evidence="9" id="KW-0120">Carbon dioxide fixation</keyword>
<evidence type="ECO:0000256" key="2">
    <source>
        <dbReference type="ARBA" id="ARBA00004496"/>
    </source>
</evidence>
<feature type="active site" evidence="10">
    <location>
        <position position="141"/>
    </location>
</feature>
<keyword evidence="6" id="KW-0963">Cytoplasm</keyword>
<dbReference type="Gene3D" id="1.20.1440.90">
    <property type="entry name" value="Phosphoenolpyruvate/pyruvate domain"/>
    <property type="match status" value="1"/>
</dbReference>
<comment type="similarity">
    <text evidence="3">Belongs to the PEPCase type 1 family.</text>
</comment>
<evidence type="ECO:0000256" key="9">
    <source>
        <dbReference type="ARBA" id="ARBA00023300"/>
    </source>
</evidence>
<keyword evidence="7" id="KW-0460">Magnesium</keyword>
<keyword evidence="12" id="KW-1185">Reference proteome</keyword>
<dbReference type="InterPro" id="IPR021135">
    <property type="entry name" value="PEP_COase"/>
</dbReference>
<name>A0A0D3ADJ4_BRAOL</name>
<dbReference type="eggNOG" id="ENOG502QPVS">
    <property type="taxonomic scope" value="Eukaryota"/>
</dbReference>
<dbReference type="GO" id="GO:0048046">
    <property type="term" value="C:apoplast"/>
    <property type="evidence" value="ECO:0007669"/>
    <property type="project" value="TreeGrafter"/>
</dbReference>
<dbReference type="Pfam" id="PF00311">
    <property type="entry name" value="PEPcase"/>
    <property type="match status" value="2"/>
</dbReference>
<comment type="subunit">
    <text evidence="4">Homotetramer.</text>
</comment>
<sequence>MSEDDKLIEYDALLLDLFLDILHDLHELYELSAKYEGKHEPKKLEELGKVLTSLDPGDSIVISKAFSHMLNLANLAEEVQIAYRRRIKKLKKGDFVDESSAATESDIEETFKRLVSDLGKSPEEIFDALKNQTVDLVLTAHPTQSVRRSLLQKHGRIRDCLAQLYTKDITPDDKQELDESLQREVSNPRVTPELSMWRCTDEFRVAADVIHRNSRKDAAKHYIEFWKTIPPTEPYRVVLGDVRDTLYHTRERTRQLLSNGISDIPEEATFTDVEQFLEPLELCYRSLCSSGDRPIADGTLLDFLRQVSTFGLSLVRLDIRQEDWSEERRQEWLLAELRGKRPLFGLDLPKTEEIADVLDTFKVISELPSDCFGAYIISMATSPSDVLVVELLQRECHTAATLEHGMNPPVSPKPEWRALLDGMVVVATEEYRSVVFQEPRFVEYFRLATPELEYGRMNIGSRPLKRKPSGGIESLRAISWIFAWTLTRFHLPVWLDFGAAFKYAIKKDVRNLHMLQDMYKHWPFFQVTIDLIEMVFAKGDPRIAALYDKHLVSKDLWAFGEKLRTNFEETKSLVLQTAGHRYLEGDPYLKQRLRLRDSYITTLNVCQAYTLKRIRDQNYNVTLRPHISKEIMQSSKSAQELVTLNPKSEYAPGLEDTLIKTPVK</sequence>
<proteinExistence type="inferred from homology"/>
<evidence type="ECO:0000256" key="5">
    <source>
        <dbReference type="ARBA" id="ARBA00012305"/>
    </source>
</evidence>
<protein>
    <recommendedName>
        <fullName evidence="5">phosphoenolpyruvate carboxylase</fullName>
        <ecNumber evidence="5">4.1.1.31</ecNumber>
    </recommendedName>
</protein>
<dbReference type="PANTHER" id="PTHR30523">
    <property type="entry name" value="PHOSPHOENOLPYRUVATE CARBOXYLASE"/>
    <property type="match status" value="1"/>
</dbReference>
<dbReference type="AlphaFoldDB" id="A0A0D3ADJ4"/>
<dbReference type="EC" id="4.1.1.31" evidence="5"/>
<dbReference type="GO" id="GO:0048366">
    <property type="term" value="P:leaf development"/>
    <property type="evidence" value="ECO:0007669"/>
    <property type="project" value="TreeGrafter"/>
</dbReference>
<dbReference type="InterPro" id="IPR018129">
    <property type="entry name" value="PEP_COase_Lys_AS"/>
</dbReference>
<dbReference type="SUPFAM" id="SSF51621">
    <property type="entry name" value="Phosphoenolpyruvate/pyruvate domain"/>
    <property type="match status" value="1"/>
</dbReference>
<dbReference type="Gramene" id="Bo1g129870.1">
    <property type="protein sequence ID" value="Bo1g129870.1"/>
    <property type="gene ID" value="Bo1g129870"/>
</dbReference>
<evidence type="ECO:0000256" key="1">
    <source>
        <dbReference type="ARBA" id="ARBA00001946"/>
    </source>
</evidence>
<dbReference type="GO" id="GO:0006099">
    <property type="term" value="P:tricarboxylic acid cycle"/>
    <property type="evidence" value="ECO:0007669"/>
    <property type="project" value="InterPro"/>
</dbReference>
<dbReference type="Proteomes" id="UP000032141">
    <property type="component" value="Chromosome C1"/>
</dbReference>
<evidence type="ECO:0000313" key="12">
    <source>
        <dbReference type="Proteomes" id="UP000032141"/>
    </source>
</evidence>
<dbReference type="GO" id="GO:0008964">
    <property type="term" value="F:phosphoenolpyruvate carboxylase activity"/>
    <property type="evidence" value="ECO:0007669"/>
    <property type="project" value="UniProtKB-EC"/>
</dbReference>
<dbReference type="STRING" id="109376.A0A0D3ADJ4"/>
<dbReference type="PROSITE" id="PS00781">
    <property type="entry name" value="PEPCASE_1"/>
    <property type="match status" value="1"/>
</dbReference>
<dbReference type="HOGENOM" id="CLU_006557_1_0_1"/>
<accession>A0A0D3ADJ4</accession>
<comment type="cofactor">
    <cofactor evidence="1">
        <name>Mg(2+)</name>
        <dbReference type="ChEBI" id="CHEBI:18420"/>
    </cofactor>
</comment>